<protein>
    <submittedName>
        <fullName evidence="2">Uncharacterized protein</fullName>
    </submittedName>
</protein>
<proteinExistence type="predicted"/>
<comment type="caution">
    <text evidence="2">The sequence shown here is derived from an EMBL/GenBank/DDBJ whole genome shotgun (WGS) entry which is preliminary data.</text>
</comment>
<evidence type="ECO:0000313" key="3">
    <source>
        <dbReference type="Proteomes" id="UP000722791"/>
    </source>
</evidence>
<evidence type="ECO:0000313" key="2">
    <source>
        <dbReference type="EMBL" id="GIM04192.1"/>
    </source>
</evidence>
<dbReference type="AlphaFoldDB" id="A0A8J4GC87"/>
<reference evidence="2" key="1">
    <citation type="journal article" date="2021" name="Proc. Natl. Acad. Sci. U.S.A.">
        <title>Three genomes in the algal genus Volvox reveal the fate of a haploid sex-determining region after a transition to homothallism.</title>
        <authorList>
            <person name="Yamamoto K."/>
            <person name="Hamaji T."/>
            <person name="Kawai-Toyooka H."/>
            <person name="Matsuzaki R."/>
            <person name="Takahashi F."/>
            <person name="Nishimura Y."/>
            <person name="Kawachi M."/>
            <person name="Noguchi H."/>
            <person name="Minakuchi Y."/>
            <person name="Umen J.G."/>
            <person name="Toyoda A."/>
            <person name="Nozaki H."/>
        </authorList>
    </citation>
    <scope>NUCLEOTIDE SEQUENCE</scope>
    <source>
        <strain evidence="2">NIES-3785</strain>
    </source>
</reference>
<gene>
    <name evidence="2" type="ORF">Vretimale_8811</name>
</gene>
<name>A0A8J4GC87_9CHLO</name>
<dbReference type="EMBL" id="BNCQ01000015">
    <property type="protein sequence ID" value="GIM04192.1"/>
    <property type="molecule type" value="Genomic_DNA"/>
</dbReference>
<sequence length="154" mass="16124">YCGADIPLEQLKLGHWHHAQRPRGCNPLLAAASSPRAAQQHSGGLLLPRATETERAGHSAEGEGGAERPMGQHGGGWAPEFVPREHDRASEQPLASSDIVEDDVVEVQADTPAGYHVSATVLHPADSSDPEEYVVAATAVTPPSLGLGGRAPSY</sequence>
<feature type="non-terminal residue" evidence="2">
    <location>
        <position position="154"/>
    </location>
</feature>
<feature type="region of interest" description="Disordered" evidence="1">
    <location>
        <begin position="44"/>
        <end position="101"/>
    </location>
</feature>
<accession>A0A8J4GC87</accession>
<evidence type="ECO:0000256" key="1">
    <source>
        <dbReference type="SAM" id="MobiDB-lite"/>
    </source>
</evidence>
<feature type="compositionally biased region" description="Basic and acidic residues" evidence="1">
    <location>
        <begin position="51"/>
        <end position="61"/>
    </location>
</feature>
<dbReference type="Proteomes" id="UP000722791">
    <property type="component" value="Unassembled WGS sequence"/>
</dbReference>
<organism evidence="2 3">
    <name type="scientific">Volvox reticuliferus</name>
    <dbReference type="NCBI Taxonomy" id="1737510"/>
    <lineage>
        <taxon>Eukaryota</taxon>
        <taxon>Viridiplantae</taxon>
        <taxon>Chlorophyta</taxon>
        <taxon>core chlorophytes</taxon>
        <taxon>Chlorophyceae</taxon>
        <taxon>CS clade</taxon>
        <taxon>Chlamydomonadales</taxon>
        <taxon>Volvocaceae</taxon>
        <taxon>Volvox</taxon>
    </lineage>
</organism>